<reference evidence="9 10" key="1">
    <citation type="submission" date="2017-04" db="EMBL/GenBank/DDBJ databases">
        <authorList>
            <person name="Veseli I.A."/>
            <person name="Tang C."/>
            <person name="Pombert J.-F."/>
        </authorList>
    </citation>
    <scope>NUCLEOTIDE SEQUENCE [LARGE SCALE GENOMIC DNA]</scope>
    <source>
        <strain evidence="9 10">ATCC 700373</strain>
    </source>
</reference>
<dbReference type="EMBL" id="CP020773">
    <property type="protein sequence ID" value="ARJ50994.1"/>
    <property type="molecule type" value="Genomic_DNA"/>
</dbReference>
<gene>
    <name evidence="9" type="ORF">B5P37_06510</name>
</gene>
<keyword evidence="6 8" id="KW-1133">Transmembrane helix</keyword>
<dbReference type="Proteomes" id="UP000242864">
    <property type="component" value="Chromosome"/>
</dbReference>
<evidence type="ECO:0000313" key="9">
    <source>
        <dbReference type="EMBL" id="ARJ50994.1"/>
    </source>
</evidence>
<organism evidence="9 10">
    <name type="scientific">Staphylococcus lutrae</name>
    <dbReference type="NCBI Taxonomy" id="155085"/>
    <lineage>
        <taxon>Bacteria</taxon>
        <taxon>Bacillati</taxon>
        <taxon>Bacillota</taxon>
        <taxon>Bacilli</taxon>
        <taxon>Bacillales</taxon>
        <taxon>Staphylococcaceae</taxon>
        <taxon>Staphylococcus</taxon>
    </lineage>
</organism>
<feature type="transmembrane region" description="Helical" evidence="8">
    <location>
        <begin position="112"/>
        <end position="133"/>
    </location>
</feature>
<keyword evidence="7 8" id="KW-0472">Membrane</keyword>
<dbReference type="NCBIfam" id="TIGR03927">
    <property type="entry name" value="T7SS_EssA_Firm"/>
    <property type="match status" value="1"/>
</dbReference>
<evidence type="ECO:0000256" key="2">
    <source>
        <dbReference type="ARBA" id="ARBA00008570"/>
    </source>
</evidence>
<proteinExistence type="inferred from homology"/>
<evidence type="ECO:0000256" key="6">
    <source>
        <dbReference type="ARBA" id="ARBA00022989"/>
    </source>
</evidence>
<dbReference type="RefSeq" id="WP_085237468.1">
    <property type="nucleotide sequence ID" value="NZ_CP020773.1"/>
</dbReference>
<comment type="subcellular location">
    <subcellularLocation>
        <location evidence="1">Cell membrane</location>
        <topology evidence="1">Single-pass type I membrane protein</topology>
    </subcellularLocation>
</comment>
<dbReference type="GO" id="GO:0005886">
    <property type="term" value="C:plasma membrane"/>
    <property type="evidence" value="ECO:0007669"/>
    <property type="project" value="UniProtKB-SubCell"/>
</dbReference>
<comment type="similarity">
    <text evidence="2">Belongs to the EssA family.</text>
</comment>
<sequence length="145" mass="16535">MLVESLLGLTLIGTSVNNGGLEIQVDQETEENVNQDLNQYDTPLFNQESETLNTEIKNKKDAREKQIKQAMFNDNERPSSQVVDTKRALFESKEDKATTKAPYIQQDQEKNILPYFLMSIGALLTIGFAVLTISKWRKREKHDAT</sequence>
<evidence type="ECO:0000313" key="10">
    <source>
        <dbReference type="Proteomes" id="UP000242864"/>
    </source>
</evidence>
<evidence type="ECO:0000256" key="7">
    <source>
        <dbReference type="ARBA" id="ARBA00023136"/>
    </source>
</evidence>
<evidence type="ECO:0000256" key="3">
    <source>
        <dbReference type="ARBA" id="ARBA00019767"/>
    </source>
</evidence>
<evidence type="ECO:0000256" key="5">
    <source>
        <dbReference type="ARBA" id="ARBA00022692"/>
    </source>
</evidence>
<keyword evidence="5 8" id="KW-0812">Transmembrane</keyword>
<evidence type="ECO:0000256" key="1">
    <source>
        <dbReference type="ARBA" id="ARBA00004251"/>
    </source>
</evidence>
<dbReference type="AlphaFoldDB" id="A0AAC9RTT4"/>
<evidence type="ECO:0000256" key="4">
    <source>
        <dbReference type="ARBA" id="ARBA00022475"/>
    </source>
</evidence>
<name>A0AAC9RTT4_9STAP</name>
<evidence type="ECO:0000256" key="8">
    <source>
        <dbReference type="SAM" id="Phobius"/>
    </source>
</evidence>
<dbReference type="Pfam" id="PF10661">
    <property type="entry name" value="EssA"/>
    <property type="match status" value="1"/>
</dbReference>
<dbReference type="KEGG" id="slz:B5P37_06510"/>
<accession>A0AAC9RTT4</accession>
<dbReference type="InterPro" id="IPR034026">
    <property type="entry name" value="EssA"/>
</dbReference>
<keyword evidence="4" id="KW-1003">Cell membrane</keyword>
<keyword evidence="10" id="KW-1185">Reference proteome</keyword>
<dbReference type="InterPro" id="IPR018920">
    <property type="entry name" value="EssA/YueC"/>
</dbReference>
<protein>
    <recommendedName>
        <fullName evidence="3">ESAT-6 secretion machinery protein EssA</fullName>
    </recommendedName>
</protein>